<evidence type="ECO:0000313" key="3">
    <source>
        <dbReference type="Proteomes" id="UP001165378"/>
    </source>
</evidence>
<dbReference type="Proteomes" id="UP001165378">
    <property type="component" value="Unassembled WGS sequence"/>
</dbReference>
<accession>A0AA41U3L8</accession>
<dbReference type="AlphaFoldDB" id="A0AA41U3L8"/>
<proteinExistence type="predicted"/>
<dbReference type="RefSeq" id="WP_235054479.1">
    <property type="nucleotide sequence ID" value="NZ_JAKFHA010000013.1"/>
</dbReference>
<feature type="region of interest" description="Disordered" evidence="1">
    <location>
        <begin position="77"/>
        <end position="97"/>
    </location>
</feature>
<gene>
    <name evidence="2" type="ORF">LZ495_21930</name>
</gene>
<organism evidence="2 3">
    <name type="scientific">Yinghuangia soli</name>
    <dbReference type="NCBI Taxonomy" id="2908204"/>
    <lineage>
        <taxon>Bacteria</taxon>
        <taxon>Bacillati</taxon>
        <taxon>Actinomycetota</taxon>
        <taxon>Actinomycetes</taxon>
        <taxon>Kitasatosporales</taxon>
        <taxon>Streptomycetaceae</taxon>
        <taxon>Yinghuangia</taxon>
    </lineage>
</organism>
<protein>
    <submittedName>
        <fullName evidence="2">Uncharacterized protein</fullName>
    </submittedName>
</protein>
<sequence length="97" mass="10297">MRYRITNLTRTDDSSKTTGTHAKPATFDIDAVNEAVAHAAARGESLYIRPIAATAAAAPPVPPAVLFQNRRRRLTRTGEAPSAFAVPARSRHATGGS</sequence>
<comment type="caution">
    <text evidence="2">The sequence shown here is derived from an EMBL/GenBank/DDBJ whole genome shotgun (WGS) entry which is preliminary data.</text>
</comment>
<keyword evidence="3" id="KW-1185">Reference proteome</keyword>
<evidence type="ECO:0000256" key="1">
    <source>
        <dbReference type="SAM" id="MobiDB-lite"/>
    </source>
</evidence>
<name>A0AA41U3L8_9ACTN</name>
<feature type="region of interest" description="Disordered" evidence="1">
    <location>
        <begin position="1"/>
        <end position="22"/>
    </location>
</feature>
<evidence type="ECO:0000313" key="2">
    <source>
        <dbReference type="EMBL" id="MCF2529862.1"/>
    </source>
</evidence>
<dbReference type="EMBL" id="JAKFHA010000013">
    <property type="protein sequence ID" value="MCF2529862.1"/>
    <property type="molecule type" value="Genomic_DNA"/>
</dbReference>
<reference evidence="2" key="1">
    <citation type="submission" date="2022-01" db="EMBL/GenBank/DDBJ databases">
        <title>Genome-Based Taxonomic Classification of the Phylum Actinobacteria.</title>
        <authorList>
            <person name="Gao Y."/>
        </authorList>
    </citation>
    <scope>NUCLEOTIDE SEQUENCE</scope>
    <source>
        <strain evidence="2">KLBMP 8922</strain>
    </source>
</reference>